<accession>A0A2V3V3J4</accession>
<dbReference type="AlphaFoldDB" id="A0A2V3V3J4"/>
<reference evidence="4 5" key="1">
    <citation type="submission" date="2018-05" db="EMBL/GenBank/DDBJ databases">
        <title>Genomic Encyclopedia of Type Strains, Phase IV (KMG-IV): sequencing the most valuable type-strain genomes for metagenomic binning, comparative biology and taxonomic classification.</title>
        <authorList>
            <person name="Goeker M."/>
        </authorList>
    </citation>
    <scope>NUCLEOTIDE SEQUENCE [LARGE SCALE GENOMIC DNA]</scope>
    <source>
        <strain evidence="4 5">DSM 3183</strain>
    </source>
</reference>
<comment type="caution">
    <text evidence="4">The sequence shown here is derived from an EMBL/GenBank/DDBJ whole genome shotgun (WGS) entry which is preliminary data.</text>
</comment>
<dbReference type="PROSITE" id="PS01081">
    <property type="entry name" value="HTH_TETR_1"/>
    <property type="match status" value="1"/>
</dbReference>
<evidence type="ECO:0000256" key="2">
    <source>
        <dbReference type="PROSITE-ProRule" id="PRU00335"/>
    </source>
</evidence>
<gene>
    <name evidence="4" type="ORF">C7451_10577</name>
</gene>
<evidence type="ECO:0000313" key="5">
    <source>
        <dbReference type="Proteomes" id="UP000248014"/>
    </source>
</evidence>
<name>A0A2V3V3J4_9SPHN</name>
<keyword evidence="1 2" id="KW-0238">DNA-binding</keyword>
<evidence type="ECO:0000313" key="4">
    <source>
        <dbReference type="EMBL" id="PXW76306.1"/>
    </source>
</evidence>
<evidence type="ECO:0000259" key="3">
    <source>
        <dbReference type="PROSITE" id="PS50977"/>
    </source>
</evidence>
<feature type="domain" description="HTH tetR-type" evidence="3">
    <location>
        <begin position="23"/>
        <end position="83"/>
    </location>
</feature>
<dbReference type="OrthoDB" id="9779746at2"/>
<sequence length="227" mass="25406">MPPFSGQPVELDPKVMPLQDRARATYEQIIQATGELLPEIGIERLSTNMIAERAGLTPPALYRYFPNKYAILSEMGRRLIAAENAVVTEWLQSDGFAIGRDLEEEVQTFAALLDKLRDVVLAHPGGAWIYRAMSAVPVLQDMRKRMSKEIVDIVYQAVTEDFPKVDPERVRGATLLTSMVNNAVTETMADDMPTATLLRREAARMMSIYYRDVVLSHAPTPKVEPAD</sequence>
<dbReference type="GO" id="GO:0003700">
    <property type="term" value="F:DNA-binding transcription factor activity"/>
    <property type="evidence" value="ECO:0007669"/>
    <property type="project" value="TreeGrafter"/>
</dbReference>
<dbReference type="Proteomes" id="UP000248014">
    <property type="component" value="Unassembled WGS sequence"/>
</dbReference>
<protein>
    <submittedName>
        <fullName evidence="4">TetR family transcriptional regulator</fullName>
    </submittedName>
</protein>
<dbReference type="GO" id="GO:0000976">
    <property type="term" value="F:transcription cis-regulatory region binding"/>
    <property type="evidence" value="ECO:0007669"/>
    <property type="project" value="TreeGrafter"/>
</dbReference>
<dbReference type="EMBL" id="QJJM01000005">
    <property type="protein sequence ID" value="PXW76306.1"/>
    <property type="molecule type" value="Genomic_DNA"/>
</dbReference>
<dbReference type="RefSeq" id="WP_110298356.1">
    <property type="nucleotide sequence ID" value="NZ_QJJM01000005.1"/>
</dbReference>
<dbReference type="PRINTS" id="PR00455">
    <property type="entry name" value="HTHTETR"/>
</dbReference>
<dbReference type="InterPro" id="IPR001647">
    <property type="entry name" value="HTH_TetR"/>
</dbReference>
<dbReference type="PANTHER" id="PTHR30055:SF226">
    <property type="entry name" value="HTH-TYPE TRANSCRIPTIONAL REGULATOR PKSA"/>
    <property type="match status" value="1"/>
</dbReference>
<dbReference type="InterPro" id="IPR050109">
    <property type="entry name" value="HTH-type_TetR-like_transc_reg"/>
</dbReference>
<dbReference type="Gene3D" id="1.10.357.10">
    <property type="entry name" value="Tetracycline Repressor, domain 2"/>
    <property type="match status" value="1"/>
</dbReference>
<dbReference type="InterPro" id="IPR023772">
    <property type="entry name" value="DNA-bd_HTH_TetR-type_CS"/>
</dbReference>
<dbReference type="InterPro" id="IPR009057">
    <property type="entry name" value="Homeodomain-like_sf"/>
</dbReference>
<dbReference type="PANTHER" id="PTHR30055">
    <property type="entry name" value="HTH-TYPE TRANSCRIPTIONAL REGULATOR RUTR"/>
    <property type="match status" value="1"/>
</dbReference>
<keyword evidence="5" id="KW-1185">Reference proteome</keyword>
<dbReference type="PROSITE" id="PS50977">
    <property type="entry name" value="HTH_TETR_2"/>
    <property type="match status" value="1"/>
</dbReference>
<organism evidence="4 5">
    <name type="scientific">Blastomonas natatoria</name>
    <dbReference type="NCBI Taxonomy" id="34015"/>
    <lineage>
        <taxon>Bacteria</taxon>
        <taxon>Pseudomonadati</taxon>
        <taxon>Pseudomonadota</taxon>
        <taxon>Alphaproteobacteria</taxon>
        <taxon>Sphingomonadales</taxon>
        <taxon>Sphingomonadaceae</taxon>
        <taxon>Blastomonas</taxon>
    </lineage>
</organism>
<feature type="DNA-binding region" description="H-T-H motif" evidence="2">
    <location>
        <begin position="46"/>
        <end position="65"/>
    </location>
</feature>
<proteinExistence type="predicted"/>
<dbReference type="Pfam" id="PF00440">
    <property type="entry name" value="TetR_N"/>
    <property type="match status" value="1"/>
</dbReference>
<evidence type="ECO:0000256" key="1">
    <source>
        <dbReference type="ARBA" id="ARBA00023125"/>
    </source>
</evidence>
<dbReference type="SUPFAM" id="SSF46689">
    <property type="entry name" value="Homeodomain-like"/>
    <property type="match status" value="1"/>
</dbReference>